<dbReference type="InterPro" id="IPR036906">
    <property type="entry name" value="ATPase_V1_fsu_sf"/>
</dbReference>
<dbReference type="EMBL" id="DVLU01000006">
    <property type="protein sequence ID" value="HIT84408.1"/>
    <property type="molecule type" value="Genomic_DNA"/>
</dbReference>
<sequence>MLKMCIIGSGKDLRKASGDEFDFVEAESKREVLERLRRMSSCDYSVIYITEDFFDVIYEDSTKYDEGAMPKVRSIAPPMKMAANG</sequence>
<evidence type="ECO:0000313" key="1">
    <source>
        <dbReference type="EMBL" id="HIT84408.1"/>
    </source>
</evidence>
<evidence type="ECO:0000313" key="2">
    <source>
        <dbReference type="Proteomes" id="UP000824165"/>
    </source>
</evidence>
<accession>A0A9D1KND6</accession>
<organism evidence="1 2">
    <name type="scientific">Candidatus Ornithomonoglobus intestinigallinarum</name>
    <dbReference type="NCBI Taxonomy" id="2840894"/>
    <lineage>
        <taxon>Bacteria</taxon>
        <taxon>Bacillati</taxon>
        <taxon>Bacillota</taxon>
        <taxon>Clostridia</taxon>
        <taxon>Candidatus Ornithomonoglobus</taxon>
    </lineage>
</organism>
<dbReference type="Gene3D" id="3.40.50.10580">
    <property type="entry name" value="ATPase, V1 complex, subunit F"/>
    <property type="match status" value="1"/>
</dbReference>
<reference evidence="1" key="2">
    <citation type="journal article" date="2021" name="PeerJ">
        <title>Extensive microbial diversity within the chicken gut microbiome revealed by metagenomics and culture.</title>
        <authorList>
            <person name="Gilroy R."/>
            <person name="Ravi A."/>
            <person name="Getino M."/>
            <person name="Pursley I."/>
            <person name="Horton D.L."/>
            <person name="Alikhan N.F."/>
            <person name="Baker D."/>
            <person name="Gharbi K."/>
            <person name="Hall N."/>
            <person name="Watson M."/>
            <person name="Adriaenssens E.M."/>
            <person name="Foster-Nyarko E."/>
            <person name="Jarju S."/>
            <person name="Secka A."/>
            <person name="Antonio M."/>
            <person name="Oren A."/>
            <person name="Chaudhuri R.R."/>
            <person name="La Ragione R."/>
            <person name="Hildebrand F."/>
            <person name="Pallen M.J."/>
        </authorList>
    </citation>
    <scope>NUCLEOTIDE SEQUENCE</scope>
    <source>
        <strain evidence="1">CHK181-108</strain>
    </source>
</reference>
<dbReference type="GO" id="GO:0034220">
    <property type="term" value="P:monoatomic ion transmembrane transport"/>
    <property type="evidence" value="ECO:0007669"/>
    <property type="project" value="InterPro"/>
</dbReference>
<dbReference type="AlphaFoldDB" id="A0A9D1KND6"/>
<proteinExistence type="predicted"/>
<gene>
    <name evidence="1" type="ORF">IAA60_00730</name>
</gene>
<name>A0A9D1KND6_9FIRM</name>
<protein>
    <submittedName>
        <fullName evidence="1">Uncharacterized protein</fullName>
    </submittedName>
</protein>
<dbReference type="Proteomes" id="UP000824165">
    <property type="component" value="Unassembled WGS sequence"/>
</dbReference>
<reference evidence="1" key="1">
    <citation type="submission" date="2020-10" db="EMBL/GenBank/DDBJ databases">
        <authorList>
            <person name="Gilroy R."/>
        </authorList>
    </citation>
    <scope>NUCLEOTIDE SEQUENCE</scope>
    <source>
        <strain evidence="1">CHK181-108</strain>
    </source>
</reference>
<comment type="caution">
    <text evidence="1">The sequence shown here is derived from an EMBL/GenBank/DDBJ whole genome shotgun (WGS) entry which is preliminary data.</text>
</comment>